<keyword evidence="10" id="KW-1185">Reference proteome</keyword>
<evidence type="ECO:0000256" key="8">
    <source>
        <dbReference type="RuleBase" id="RU366017"/>
    </source>
</evidence>
<dbReference type="GO" id="GO:0016757">
    <property type="term" value="F:glycosyltransferase activity"/>
    <property type="evidence" value="ECO:0007669"/>
    <property type="project" value="UniProtKB-UniRule"/>
</dbReference>
<dbReference type="PANTHER" id="PTHR21461">
    <property type="entry name" value="GLYCOSYLTRANSFERASE FAMILY 92 PROTEIN"/>
    <property type="match status" value="1"/>
</dbReference>
<keyword evidence="3 8" id="KW-0328">Glycosyltransferase</keyword>
<keyword evidence="4 8" id="KW-0808">Transferase</keyword>
<reference evidence="9" key="1">
    <citation type="submission" date="2022-03" db="EMBL/GenBank/DDBJ databases">
        <authorList>
            <person name="Martin C."/>
        </authorList>
    </citation>
    <scope>NUCLEOTIDE SEQUENCE</scope>
</reference>
<comment type="similarity">
    <text evidence="2 8">Belongs to the glycosyltransferase 92 family.</text>
</comment>
<evidence type="ECO:0000313" key="10">
    <source>
        <dbReference type="Proteomes" id="UP000749559"/>
    </source>
</evidence>
<evidence type="ECO:0000256" key="6">
    <source>
        <dbReference type="ARBA" id="ARBA00022989"/>
    </source>
</evidence>
<gene>
    <name evidence="9" type="ORF">OFUS_LOCUS4557</name>
</gene>
<sequence>MMLKSKNKKKIGFCLILGTYMIFLLFYVYIYWKGARIGKNKLCINSIVPPVLLNFNECVTHLDTLPNLTDTHIWQQVGNAQIWIYSAYYEETSHGDLIRLLVMKDRRLNRHLSCLIQYKDGASVCVSKGAILENIEAYQWPVKPHQGDFYVCKVPNYLSQVSHVTISENCDCSDITNKVKVHHQKLESKIDFGVCLEGALYGNISADLIIESIEFNKMMGAQKIIVYIESVQEHIMPILQYYQKQGILEYIEWKTKRYLKNLDIFYYGQPLLLNDCLYKMKHHTKYVTFVDIDEFLMPYGDANTWKDLIQEYSNRNSHTAAWLAQNSFFIKPPKNLQKNPAPSVLSHTYRSLEYFEPPIRSKYIARVDMIKSAGVHKPLNLQVGYKYDKLSPDIAQLHHMKQEAEIETQHGFKEDLSAQKYAKSLTRAVLEAKENISKFI</sequence>
<protein>
    <recommendedName>
        <fullName evidence="8">Glycosyltransferase family 92 protein</fullName>
        <ecNumber evidence="8">2.4.1.-</ecNumber>
    </recommendedName>
</protein>
<keyword evidence="7 8" id="KW-0472">Membrane</keyword>
<evidence type="ECO:0000256" key="2">
    <source>
        <dbReference type="ARBA" id="ARBA00007647"/>
    </source>
</evidence>
<dbReference type="EMBL" id="CAIIXF020000002">
    <property type="protein sequence ID" value="CAH1777529.1"/>
    <property type="molecule type" value="Genomic_DNA"/>
</dbReference>
<dbReference type="Pfam" id="PF01697">
    <property type="entry name" value="Glyco_transf_92"/>
    <property type="match status" value="1"/>
</dbReference>
<dbReference type="InterPro" id="IPR008166">
    <property type="entry name" value="Glyco_transf_92"/>
</dbReference>
<evidence type="ECO:0000256" key="1">
    <source>
        <dbReference type="ARBA" id="ARBA00004167"/>
    </source>
</evidence>
<evidence type="ECO:0000256" key="4">
    <source>
        <dbReference type="ARBA" id="ARBA00022679"/>
    </source>
</evidence>
<proteinExistence type="inferred from homology"/>
<feature type="transmembrane region" description="Helical" evidence="8">
    <location>
        <begin position="12"/>
        <end position="32"/>
    </location>
</feature>
<comment type="subcellular location">
    <subcellularLocation>
        <location evidence="1">Membrane</location>
        <topology evidence="1">Single-pass membrane protein</topology>
    </subcellularLocation>
</comment>
<dbReference type="EC" id="2.4.1.-" evidence="8"/>
<dbReference type="GO" id="GO:0005737">
    <property type="term" value="C:cytoplasm"/>
    <property type="evidence" value="ECO:0007669"/>
    <property type="project" value="TreeGrafter"/>
</dbReference>
<dbReference type="AlphaFoldDB" id="A0A8S4N9Q3"/>
<organism evidence="9 10">
    <name type="scientific">Owenia fusiformis</name>
    <name type="common">Polychaete worm</name>
    <dbReference type="NCBI Taxonomy" id="6347"/>
    <lineage>
        <taxon>Eukaryota</taxon>
        <taxon>Metazoa</taxon>
        <taxon>Spiralia</taxon>
        <taxon>Lophotrochozoa</taxon>
        <taxon>Annelida</taxon>
        <taxon>Polychaeta</taxon>
        <taxon>Sedentaria</taxon>
        <taxon>Canalipalpata</taxon>
        <taxon>Sabellida</taxon>
        <taxon>Oweniida</taxon>
        <taxon>Oweniidae</taxon>
        <taxon>Owenia</taxon>
    </lineage>
</organism>
<dbReference type="Proteomes" id="UP000749559">
    <property type="component" value="Unassembled WGS sequence"/>
</dbReference>
<dbReference type="OrthoDB" id="2526284at2759"/>
<keyword evidence="5 8" id="KW-0812">Transmembrane</keyword>
<keyword evidence="6 8" id="KW-1133">Transmembrane helix</keyword>
<name>A0A8S4N9Q3_OWEFU</name>
<evidence type="ECO:0000256" key="7">
    <source>
        <dbReference type="ARBA" id="ARBA00023136"/>
    </source>
</evidence>
<comment type="caution">
    <text evidence="9">The sequence shown here is derived from an EMBL/GenBank/DDBJ whole genome shotgun (WGS) entry which is preliminary data.</text>
</comment>
<accession>A0A8S4N9Q3</accession>
<evidence type="ECO:0000313" key="9">
    <source>
        <dbReference type="EMBL" id="CAH1777529.1"/>
    </source>
</evidence>
<dbReference type="PANTHER" id="PTHR21461:SF69">
    <property type="entry name" value="GLYCOSYLTRANSFERASE FAMILY 92 PROTEIN"/>
    <property type="match status" value="1"/>
</dbReference>
<evidence type="ECO:0000256" key="5">
    <source>
        <dbReference type="ARBA" id="ARBA00022692"/>
    </source>
</evidence>
<dbReference type="GO" id="GO:0016020">
    <property type="term" value="C:membrane"/>
    <property type="evidence" value="ECO:0007669"/>
    <property type="project" value="UniProtKB-SubCell"/>
</dbReference>
<evidence type="ECO:0000256" key="3">
    <source>
        <dbReference type="ARBA" id="ARBA00022676"/>
    </source>
</evidence>